<name>A0A0J1FSU9_9FIRM</name>
<proteinExistence type="predicted"/>
<reference evidence="4 5" key="1">
    <citation type="submission" date="2015-06" db="EMBL/GenBank/DDBJ databases">
        <title>Draft genome of the moderately acidophilic sulfate reducer Candidatus Desulfosporosinus acididurans strain M1.</title>
        <authorList>
            <person name="Poehlein A."/>
            <person name="Petzsch P."/>
            <person name="Johnson B.D."/>
            <person name="Schloemann M."/>
            <person name="Daniel R."/>
            <person name="Muehling M."/>
        </authorList>
    </citation>
    <scope>NUCLEOTIDE SEQUENCE [LARGE SCALE GENOMIC DNA]</scope>
    <source>
        <strain evidence="4 5">M1</strain>
    </source>
</reference>
<feature type="region of interest" description="Disordered" evidence="1">
    <location>
        <begin position="1"/>
        <end position="50"/>
    </location>
</feature>
<dbReference type="PATRIC" id="fig|476652.3.peg.2150"/>
<dbReference type="Gene3D" id="1.10.287.70">
    <property type="match status" value="1"/>
</dbReference>
<organism evidence="4 5">
    <name type="scientific">Desulfosporosinus acididurans</name>
    <dbReference type="NCBI Taxonomy" id="476652"/>
    <lineage>
        <taxon>Bacteria</taxon>
        <taxon>Bacillati</taxon>
        <taxon>Bacillota</taxon>
        <taxon>Clostridia</taxon>
        <taxon>Eubacteriales</taxon>
        <taxon>Desulfitobacteriaceae</taxon>
        <taxon>Desulfosporosinus</taxon>
    </lineage>
</organism>
<gene>
    <name evidence="4" type="ORF">DEAC_c20770</name>
</gene>
<protein>
    <recommendedName>
        <fullName evidence="3">Potassium channel domain-containing protein</fullName>
    </recommendedName>
</protein>
<evidence type="ECO:0000259" key="3">
    <source>
        <dbReference type="Pfam" id="PF07885"/>
    </source>
</evidence>
<accession>A0A0J1FSU9</accession>
<evidence type="ECO:0000256" key="1">
    <source>
        <dbReference type="SAM" id="MobiDB-lite"/>
    </source>
</evidence>
<feature type="transmembrane region" description="Helical" evidence="2">
    <location>
        <begin position="212"/>
        <end position="233"/>
    </location>
</feature>
<feature type="transmembrane region" description="Helical" evidence="2">
    <location>
        <begin position="107"/>
        <end position="127"/>
    </location>
</feature>
<feature type="transmembrane region" description="Helical" evidence="2">
    <location>
        <begin position="139"/>
        <end position="160"/>
    </location>
</feature>
<dbReference type="EMBL" id="LDZY01000006">
    <property type="protein sequence ID" value="KLU66038.1"/>
    <property type="molecule type" value="Genomic_DNA"/>
</dbReference>
<feature type="domain" description="Potassium channel" evidence="3">
    <location>
        <begin position="159"/>
        <end position="232"/>
    </location>
</feature>
<sequence length="235" mass="25738">MGQQDKLKGQWPPHVWYPPHPDPISSSNVEKGEGSFTYSKPFPKPERESGGLSERDIAVAEIWPLLPAAVGAGAAILLLLMANHKQWNDENDNEGFEGYPEPQNTPVGSAVVVIYSIVATAGVSYYVFKVLTSTNGHLLSGFIPTVSAITLLLIYFAVAYDLEYHMVPGSFKGSNFGNDIVSELFTFTYFSITTFATASMGDFSPISNASRILVTLEVLFFIYIFTMGIVFFADP</sequence>
<feature type="transmembrane region" description="Helical" evidence="2">
    <location>
        <begin position="62"/>
        <end position="82"/>
    </location>
</feature>
<dbReference type="Pfam" id="PF07885">
    <property type="entry name" value="Ion_trans_2"/>
    <property type="match status" value="1"/>
</dbReference>
<dbReference type="AlphaFoldDB" id="A0A0J1FSU9"/>
<dbReference type="STRING" id="476652.DEAC_c20770"/>
<keyword evidence="2" id="KW-0812">Transmembrane</keyword>
<keyword evidence="5" id="KW-1185">Reference proteome</keyword>
<evidence type="ECO:0000313" key="4">
    <source>
        <dbReference type="EMBL" id="KLU66038.1"/>
    </source>
</evidence>
<dbReference type="SUPFAM" id="SSF81324">
    <property type="entry name" value="Voltage-gated potassium channels"/>
    <property type="match status" value="1"/>
</dbReference>
<evidence type="ECO:0000313" key="5">
    <source>
        <dbReference type="Proteomes" id="UP000036356"/>
    </source>
</evidence>
<keyword evidence="2" id="KW-0472">Membrane</keyword>
<dbReference type="InterPro" id="IPR013099">
    <property type="entry name" value="K_chnl_dom"/>
</dbReference>
<dbReference type="RefSeq" id="WP_047809937.1">
    <property type="nucleotide sequence ID" value="NZ_LDZY01000006.1"/>
</dbReference>
<comment type="caution">
    <text evidence="4">The sequence shown here is derived from an EMBL/GenBank/DDBJ whole genome shotgun (WGS) entry which is preliminary data.</text>
</comment>
<dbReference type="Proteomes" id="UP000036356">
    <property type="component" value="Unassembled WGS sequence"/>
</dbReference>
<feature type="transmembrane region" description="Helical" evidence="2">
    <location>
        <begin position="180"/>
        <end position="200"/>
    </location>
</feature>
<keyword evidence="2" id="KW-1133">Transmembrane helix</keyword>
<evidence type="ECO:0000256" key="2">
    <source>
        <dbReference type="SAM" id="Phobius"/>
    </source>
</evidence>